<name>R4KJ34_9FIRM</name>
<evidence type="ECO:0000259" key="1">
    <source>
        <dbReference type="Pfam" id="PF11181"/>
    </source>
</evidence>
<dbReference type="PANTHER" id="PTHR36109:SF2">
    <property type="entry name" value="MEMBRANE PROTEIN"/>
    <property type="match status" value="1"/>
</dbReference>
<dbReference type="Proteomes" id="UP000013520">
    <property type="component" value="Chromosome"/>
</dbReference>
<dbReference type="KEGG" id="dgi:Desgi_3951"/>
<dbReference type="InterPro" id="IPR025889">
    <property type="entry name" value="GSP17M-like_dom"/>
</dbReference>
<proteinExistence type="predicted"/>
<dbReference type="OrthoDB" id="514402at2"/>
<dbReference type="PANTHER" id="PTHR36109">
    <property type="entry name" value="MEMBRANE PROTEIN-RELATED"/>
    <property type="match status" value="1"/>
</dbReference>
<dbReference type="EMBL" id="CP003273">
    <property type="protein sequence ID" value="AGL03233.1"/>
    <property type="molecule type" value="Genomic_DNA"/>
</dbReference>
<protein>
    <submittedName>
        <fullName evidence="2">Putative membrane protein</fullName>
    </submittedName>
</protein>
<dbReference type="RefSeq" id="WP_006523864.1">
    <property type="nucleotide sequence ID" value="NC_021184.1"/>
</dbReference>
<dbReference type="AlphaFoldDB" id="R4KJ34"/>
<dbReference type="Pfam" id="PF11181">
    <property type="entry name" value="YflT"/>
    <property type="match status" value="1"/>
</dbReference>
<dbReference type="eggNOG" id="COG4803">
    <property type="taxonomic scope" value="Bacteria"/>
</dbReference>
<accession>R4KJ34</accession>
<dbReference type="STRING" id="767817.Desgi_3951"/>
<sequence>MKTVLSTFPNRDAAEKAVAELRQKGFDKDISIVAKDDQNREKNQFTTMGTDNVSDGATTGGVLGGLAGLAVGAGALAIPGIGPLIAAGPIAGLLSGAATGGIAGGLVDYGIPQERSKFYEDRVKQGNILVTIRTDDSRINEAADTLRRFGAQDVETH</sequence>
<dbReference type="HOGENOM" id="CLU_083853_1_2_9"/>
<keyword evidence="3" id="KW-1185">Reference proteome</keyword>
<feature type="domain" description="General stress protein 17M-like" evidence="1">
    <location>
        <begin position="4"/>
        <end position="69"/>
    </location>
</feature>
<evidence type="ECO:0000313" key="3">
    <source>
        <dbReference type="Proteomes" id="UP000013520"/>
    </source>
</evidence>
<gene>
    <name evidence="2" type="ORF">Desgi_3951</name>
</gene>
<reference evidence="2 3" key="1">
    <citation type="submission" date="2012-01" db="EMBL/GenBank/DDBJ databases">
        <title>Complete sequence of Desulfotomaculum gibsoniae DSM 7213.</title>
        <authorList>
            <consortium name="US DOE Joint Genome Institute"/>
            <person name="Lucas S."/>
            <person name="Han J."/>
            <person name="Lapidus A."/>
            <person name="Cheng J.-F."/>
            <person name="Goodwin L."/>
            <person name="Pitluck S."/>
            <person name="Peters L."/>
            <person name="Ovchinnikova G."/>
            <person name="Teshima H."/>
            <person name="Detter J.C."/>
            <person name="Han C."/>
            <person name="Tapia R."/>
            <person name="Land M."/>
            <person name="Hauser L."/>
            <person name="Kyrpides N."/>
            <person name="Ivanova N."/>
            <person name="Pagani I."/>
            <person name="Parshina S."/>
            <person name="Plugge C."/>
            <person name="Muyzer G."/>
            <person name="Kuever J."/>
            <person name="Ivanova A."/>
            <person name="Nazina T."/>
            <person name="Klenk H.-P."/>
            <person name="Brambilla E."/>
            <person name="Spring S."/>
            <person name="Stams A.F."/>
            <person name="Woyke T."/>
        </authorList>
    </citation>
    <scope>NUCLEOTIDE SEQUENCE [LARGE SCALE GENOMIC DNA]</scope>
    <source>
        <strain evidence="2 3">DSM 7213</strain>
    </source>
</reference>
<organism evidence="2 3">
    <name type="scientific">Desulfoscipio gibsoniae DSM 7213</name>
    <dbReference type="NCBI Taxonomy" id="767817"/>
    <lineage>
        <taxon>Bacteria</taxon>
        <taxon>Bacillati</taxon>
        <taxon>Bacillota</taxon>
        <taxon>Clostridia</taxon>
        <taxon>Eubacteriales</taxon>
        <taxon>Desulfallaceae</taxon>
        <taxon>Desulfoscipio</taxon>
    </lineage>
</organism>
<evidence type="ECO:0000313" key="2">
    <source>
        <dbReference type="EMBL" id="AGL03233.1"/>
    </source>
</evidence>
<dbReference type="InterPro" id="IPR052948">
    <property type="entry name" value="Low_temp-induced_all0457"/>
</dbReference>